<dbReference type="InterPro" id="IPR006693">
    <property type="entry name" value="AB_hydrolase_lipase"/>
</dbReference>
<dbReference type="AlphaFoldDB" id="A0A699HYP8"/>
<sequence>MATVINSVPSKTYTIFIVTITFINLIMISRVVRTLHSIKDGSFLVLGDQVGICSLLIRPEGYTCKEHEVTTKDGYILSMQWIPTARGAYWEWSWDELVAFDLSSSIQYVHDQTGQKLHYVGHSLGTLMAFSSFSQDQTLNMLRSAVLLSPIAYLGQASSKLARAGVVAF</sequence>
<dbReference type="SUPFAM" id="SSF53474">
    <property type="entry name" value="alpha/beta-Hydrolases"/>
    <property type="match status" value="1"/>
</dbReference>
<feature type="transmembrane region" description="Helical" evidence="1">
    <location>
        <begin position="12"/>
        <end position="32"/>
    </location>
</feature>
<gene>
    <name evidence="3" type="ORF">Tci_453340</name>
</gene>
<evidence type="ECO:0000259" key="2">
    <source>
        <dbReference type="Pfam" id="PF04083"/>
    </source>
</evidence>
<dbReference type="InterPro" id="IPR029058">
    <property type="entry name" value="AB_hydrolase_fold"/>
</dbReference>
<dbReference type="Gene3D" id="3.40.50.1820">
    <property type="entry name" value="alpha/beta hydrolase"/>
    <property type="match status" value="2"/>
</dbReference>
<keyword evidence="1" id="KW-0472">Membrane</keyword>
<name>A0A699HYP8_TANCI</name>
<organism evidence="3">
    <name type="scientific">Tanacetum cinerariifolium</name>
    <name type="common">Dalmatian daisy</name>
    <name type="synonym">Chrysanthemum cinerariifolium</name>
    <dbReference type="NCBI Taxonomy" id="118510"/>
    <lineage>
        <taxon>Eukaryota</taxon>
        <taxon>Viridiplantae</taxon>
        <taxon>Streptophyta</taxon>
        <taxon>Embryophyta</taxon>
        <taxon>Tracheophyta</taxon>
        <taxon>Spermatophyta</taxon>
        <taxon>Magnoliopsida</taxon>
        <taxon>eudicotyledons</taxon>
        <taxon>Gunneridae</taxon>
        <taxon>Pentapetalae</taxon>
        <taxon>asterids</taxon>
        <taxon>campanulids</taxon>
        <taxon>Asterales</taxon>
        <taxon>Asteraceae</taxon>
        <taxon>Asteroideae</taxon>
        <taxon>Anthemideae</taxon>
        <taxon>Anthemidinae</taxon>
        <taxon>Tanacetum</taxon>
    </lineage>
</organism>
<dbReference type="GO" id="GO:0006629">
    <property type="term" value="P:lipid metabolic process"/>
    <property type="evidence" value="ECO:0007669"/>
    <property type="project" value="InterPro"/>
</dbReference>
<dbReference type="Pfam" id="PF04083">
    <property type="entry name" value="Abhydro_lipase"/>
    <property type="match status" value="1"/>
</dbReference>
<keyword evidence="1" id="KW-0812">Transmembrane</keyword>
<dbReference type="EMBL" id="BKCJ010212177">
    <property type="protein sequence ID" value="GEY81366.1"/>
    <property type="molecule type" value="Genomic_DNA"/>
</dbReference>
<reference evidence="3" key="1">
    <citation type="journal article" date="2019" name="Sci. Rep.">
        <title>Draft genome of Tanacetum cinerariifolium, the natural source of mosquito coil.</title>
        <authorList>
            <person name="Yamashiro T."/>
            <person name="Shiraishi A."/>
            <person name="Satake H."/>
            <person name="Nakayama K."/>
        </authorList>
    </citation>
    <scope>NUCLEOTIDE SEQUENCE</scope>
</reference>
<keyword evidence="1" id="KW-1133">Transmembrane helix</keyword>
<evidence type="ECO:0000256" key="1">
    <source>
        <dbReference type="SAM" id="Phobius"/>
    </source>
</evidence>
<comment type="caution">
    <text evidence="3">The sequence shown here is derived from an EMBL/GenBank/DDBJ whole genome shotgun (WGS) entry which is preliminary data.</text>
</comment>
<protein>
    <submittedName>
        <fullName evidence="3">Triacylglycerol lipase 2-like</fullName>
    </submittedName>
</protein>
<evidence type="ECO:0000313" key="3">
    <source>
        <dbReference type="EMBL" id="GEY81366.1"/>
    </source>
</evidence>
<feature type="domain" description="Partial AB-hydrolase lipase" evidence="2">
    <location>
        <begin position="56"/>
        <end position="87"/>
    </location>
</feature>
<accession>A0A699HYP8</accession>
<dbReference type="PANTHER" id="PTHR11005">
    <property type="entry name" value="LYSOSOMAL ACID LIPASE-RELATED"/>
    <property type="match status" value="1"/>
</dbReference>
<proteinExistence type="predicted"/>